<evidence type="ECO:0000313" key="2">
    <source>
        <dbReference type="EMBL" id="GAA5502070.1"/>
    </source>
</evidence>
<dbReference type="PANTHER" id="PTHR34980:SF2">
    <property type="entry name" value="INNER MEMBRANE PROTEIN YHAH-RELATED"/>
    <property type="match status" value="1"/>
</dbReference>
<protein>
    <submittedName>
        <fullName evidence="2">Inner membrane protein YhaI</fullName>
    </submittedName>
</protein>
<dbReference type="Proteomes" id="UP001458946">
    <property type="component" value="Unassembled WGS sequence"/>
</dbReference>
<sequence>MNIFLDVIRNHYADFTGRARRREYWIYTLVYSVIMLVLSLPFLASLPAIMAAQNDGATPEMSPLLMLSVILMSLFGLATFVPSLALTVRRLHDTGRSGWWYLISFIPYVGGLVLLIFMLLDSQAGANKWGPNPKTGAALSPSQVSQNNW</sequence>
<organism evidence="2 3">
    <name type="scientific">Deinococcus xinjiangensis</name>
    <dbReference type="NCBI Taxonomy" id="457454"/>
    <lineage>
        <taxon>Bacteria</taxon>
        <taxon>Thermotogati</taxon>
        <taxon>Deinococcota</taxon>
        <taxon>Deinococci</taxon>
        <taxon>Deinococcales</taxon>
        <taxon>Deinococcaceae</taxon>
        <taxon>Deinococcus</taxon>
    </lineage>
</organism>
<feature type="transmembrane region" description="Helical" evidence="1">
    <location>
        <begin position="24"/>
        <end position="44"/>
    </location>
</feature>
<dbReference type="EMBL" id="BAABRN010000017">
    <property type="protein sequence ID" value="GAA5502070.1"/>
    <property type="molecule type" value="Genomic_DNA"/>
</dbReference>
<name>A0ABP9VCX0_9DEIO</name>
<dbReference type="Pfam" id="PF05656">
    <property type="entry name" value="DUF805"/>
    <property type="match status" value="1"/>
</dbReference>
<feature type="transmembrane region" description="Helical" evidence="1">
    <location>
        <begin position="99"/>
        <end position="120"/>
    </location>
</feature>
<keyword evidence="1" id="KW-0812">Transmembrane</keyword>
<proteinExistence type="predicted"/>
<feature type="transmembrane region" description="Helical" evidence="1">
    <location>
        <begin position="64"/>
        <end position="87"/>
    </location>
</feature>
<keyword evidence="1" id="KW-1133">Transmembrane helix</keyword>
<evidence type="ECO:0000313" key="3">
    <source>
        <dbReference type="Proteomes" id="UP001458946"/>
    </source>
</evidence>
<gene>
    <name evidence="2" type="primary">yhaI</name>
    <name evidence="2" type="ORF">Dxin01_01809</name>
</gene>
<keyword evidence="1" id="KW-0472">Membrane</keyword>
<keyword evidence="3" id="KW-1185">Reference proteome</keyword>
<comment type="caution">
    <text evidence="2">The sequence shown here is derived from an EMBL/GenBank/DDBJ whole genome shotgun (WGS) entry which is preliminary data.</text>
</comment>
<evidence type="ECO:0000256" key="1">
    <source>
        <dbReference type="SAM" id="Phobius"/>
    </source>
</evidence>
<reference evidence="2 3" key="1">
    <citation type="submission" date="2024-02" db="EMBL/GenBank/DDBJ databases">
        <title>Deinococcus xinjiangensis NBRC 107630.</title>
        <authorList>
            <person name="Ichikawa N."/>
            <person name="Katano-Makiyama Y."/>
            <person name="Hidaka K."/>
        </authorList>
    </citation>
    <scope>NUCLEOTIDE SEQUENCE [LARGE SCALE GENOMIC DNA]</scope>
    <source>
        <strain evidence="2 3">NBRC 107630</strain>
    </source>
</reference>
<dbReference type="RefSeq" id="WP_353542041.1">
    <property type="nucleotide sequence ID" value="NZ_BAABRN010000017.1"/>
</dbReference>
<dbReference type="PANTHER" id="PTHR34980">
    <property type="entry name" value="INNER MEMBRANE PROTEIN-RELATED-RELATED"/>
    <property type="match status" value="1"/>
</dbReference>
<dbReference type="InterPro" id="IPR008523">
    <property type="entry name" value="DUF805"/>
</dbReference>
<accession>A0ABP9VCX0</accession>